<reference evidence="7 8" key="1">
    <citation type="journal article" date="2019" name="Int. J. Syst. Evol. Microbiol.">
        <title>The Global Catalogue of Microorganisms (GCM) 10K type strain sequencing project: providing services to taxonomists for standard genome sequencing and annotation.</title>
        <authorList>
            <consortium name="The Broad Institute Genomics Platform"/>
            <consortium name="The Broad Institute Genome Sequencing Center for Infectious Disease"/>
            <person name="Wu L."/>
            <person name="Ma J."/>
        </authorList>
    </citation>
    <scope>NUCLEOTIDE SEQUENCE [LARGE SCALE GENOMIC DNA]</scope>
    <source>
        <strain evidence="7 8">CGMCC 1.15824</strain>
    </source>
</reference>
<sequence length="492" mass="50552">MTATRSHIVRGFTATLLARAIYMGSTAVLMLVLARYLLSPDAYGSLFWVIGILSVVQLAADLGIGKAAARYLAEYRTRDPGQIPHLLRATVSYKLVVLAVVAGALLVAHDPLAAALGEPSVAPFFAVGAVYVVANSFAGFSQVALQGFNRLEYSAAVQSGTAVVRTAVAIALAAAGLGALGAFLGYVAGAAVGAAIGLGVLYVKFYRTHEAAPRFEPGLPRRLLEYSVPLTATRSANVLDKQIDIVLVGAILNPAAVAFYTLAKQITDFALAPADSLGFALSPNFGEGKAAGDVTEIRTLYRTALEHTLLLYVPAATGLAIVAGPFVSLVVGADYADAVPVLRVLAAFVVLQAITNVTSDGLDYLGRARSRAIAKGATSVANFVLNLLLIPTVGIVGAAAATVVTHTIYVAINLQIVHAELSLPVREIAHSVVTIGAITLAMAIAVTLVAPMISGPITLASAVALGGAVWAVLAVGSGLVDPGVVRRTLASV</sequence>
<evidence type="ECO:0000256" key="4">
    <source>
        <dbReference type="ARBA" id="ARBA00022989"/>
    </source>
</evidence>
<dbReference type="GO" id="GO:0005886">
    <property type="term" value="C:plasma membrane"/>
    <property type="evidence" value="ECO:0007669"/>
    <property type="project" value="UniProtKB-SubCell"/>
</dbReference>
<feature type="transmembrane region" description="Helical" evidence="6">
    <location>
        <begin position="12"/>
        <end position="34"/>
    </location>
</feature>
<feature type="transmembrane region" description="Helical" evidence="6">
    <location>
        <begin position="86"/>
        <end position="108"/>
    </location>
</feature>
<keyword evidence="4 6" id="KW-1133">Transmembrane helix</keyword>
<feature type="transmembrane region" description="Helical" evidence="6">
    <location>
        <begin position="457"/>
        <end position="480"/>
    </location>
</feature>
<dbReference type="RefSeq" id="WP_224828788.1">
    <property type="nucleotide sequence ID" value="NZ_JAIVEF010000010.1"/>
</dbReference>
<evidence type="ECO:0000256" key="1">
    <source>
        <dbReference type="ARBA" id="ARBA00004651"/>
    </source>
</evidence>
<dbReference type="AlphaFoldDB" id="A0ABD5QKI9"/>
<feature type="transmembrane region" description="Helical" evidence="6">
    <location>
        <begin position="186"/>
        <end position="205"/>
    </location>
</feature>
<dbReference type="CDD" id="cd13128">
    <property type="entry name" value="MATE_Wzx_like"/>
    <property type="match status" value="1"/>
</dbReference>
<feature type="transmembrane region" description="Helical" evidence="6">
    <location>
        <begin position="162"/>
        <end position="180"/>
    </location>
</feature>
<keyword evidence="8" id="KW-1185">Reference proteome</keyword>
<dbReference type="PANTHER" id="PTHR30250">
    <property type="entry name" value="PST FAMILY PREDICTED COLANIC ACID TRANSPORTER"/>
    <property type="match status" value="1"/>
</dbReference>
<dbReference type="InterPro" id="IPR050833">
    <property type="entry name" value="Poly_Biosynth_Transport"/>
</dbReference>
<dbReference type="PANTHER" id="PTHR30250:SF11">
    <property type="entry name" value="O-ANTIGEN TRANSPORTER-RELATED"/>
    <property type="match status" value="1"/>
</dbReference>
<protein>
    <submittedName>
        <fullName evidence="7">Flippase</fullName>
    </submittedName>
</protein>
<dbReference type="Pfam" id="PF13440">
    <property type="entry name" value="Polysacc_synt_3"/>
    <property type="match status" value="1"/>
</dbReference>
<evidence type="ECO:0000256" key="3">
    <source>
        <dbReference type="ARBA" id="ARBA00022692"/>
    </source>
</evidence>
<evidence type="ECO:0000313" key="7">
    <source>
        <dbReference type="EMBL" id="MFC4990120.1"/>
    </source>
</evidence>
<name>A0ABD5QKI9_9EURY</name>
<feature type="transmembrane region" description="Helical" evidence="6">
    <location>
        <begin position="46"/>
        <end position="65"/>
    </location>
</feature>
<keyword evidence="5 6" id="KW-0472">Membrane</keyword>
<comment type="caution">
    <text evidence="7">The sequence shown here is derived from an EMBL/GenBank/DDBJ whole genome shotgun (WGS) entry which is preliminary data.</text>
</comment>
<proteinExistence type="predicted"/>
<evidence type="ECO:0000256" key="6">
    <source>
        <dbReference type="SAM" id="Phobius"/>
    </source>
</evidence>
<feature type="transmembrane region" description="Helical" evidence="6">
    <location>
        <begin position="428"/>
        <end position="450"/>
    </location>
</feature>
<feature type="transmembrane region" description="Helical" evidence="6">
    <location>
        <begin position="344"/>
        <end position="362"/>
    </location>
</feature>
<keyword evidence="2" id="KW-1003">Cell membrane</keyword>
<accession>A0ABD5QKI9</accession>
<feature type="transmembrane region" description="Helical" evidence="6">
    <location>
        <begin position="383"/>
        <end position="408"/>
    </location>
</feature>
<feature type="transmembrane region" description="Helical" evidence="6">
    <location>
        <begin position="309"/>
        <end position="332"/>
    </location>
</feature>
<evidence type="ECO:0000313" key="8">
    <source>
        <dbReference type="Proteomes" id="UP001595925"/>
    </source>
</evidence>
<evidence type="ECO:0000256" key="2">
    <source>
        <dbReference type="ARBA" id="ARBA00022475"/>
    </source>
</evidence>
<dbReference type="EMBL" id="JBHSJG010000063">
    <property type="protein sequence ID" value="MFC4990120.1"/>
    <property type="molecule type" value="Genomic_DNA"/>
</dbReference>
<gene>
    <name evidence="7" type="ORF">ACFPFO_20715</name>
</gene>
<organism evidence="7 8">
    <name type="scientific">Saliphagus infecundisoli</name>
    <dbReference type="NCBI Taxonomy" id="1849069"/>
    <lineage>
        <taxon>Archaea</taxon>
        <taxon>Methanobacteriati</taxon>
        <taxon>Methanobacteriota</taxon>
        <taxon>Stenosarchaea group</taxon>
        <taxon>Halobacteria</taxon>
        <taxon>Halobacteriales</taxon>
        <taxon>Natrialbaceae</taxon>
        <taxon>Saliphagus</taxon>
    </lineage>
</organism>
<dbReference type="Proteomes" id="UP001595925">
    <property type="component" value="Unassembled WGS sequence"/>
</dbReference>
<keyword evidence="3 6" id="KW-0812">Transmembrane</keyword>
<feature type="transmembrane region" description="Helical" evidence="6">
    <location>
        <begin position="120"/>
        <end position="141"/>
    </location>
</feature>
<comment type="subcellular location">
    <subcellularLocation>
        <location evidence="1">Cell membrane</location>
        <topology evidence="1">Multi-pass membrane protein</topology>
    </subcellularLocation>
</comment>
<evidence type="ECO:0000256" key="5">
    <source>
        <dbReference type="ARBA" id="ARBA00023136"/>
    </source>
</evidence>